<dbReference type="VEuPathDB" id="VectorBase:AATE013680"/>
<name>A0A182J919_ANOAO</name>
<feature type="compositionally biased region" description="Low complexity" evidence="1">
    <location>
        <begin position="27"/>
        <end position="37"/>
    </location>
</feature>
<dbReference type="EMBL" id="AXCP01007902">
    <property type="status" value="NOT_ANNOTATED_CDS"/>
    <property type="molecule type" value="Genomic_DNA"/>
</dbReference>
<feature type="region of interest" description="Disordered" evidence="1">
    <location>
        <begin position="21"/>
        <end position="46"/>
    </location>
</feature>
<accession>A0A182J919</accession>
<dbReference type="AlphaFoldDB" id="A0A182J919"/>
<dbReference type="EnsemblMetazoa" id="AATE013680-RA">
    <property type="protein sequence ID" value="AATE013680-PA.1"/>
    <property type="gene ID" value="AATE013680"/>
</dbReference>
<evidence type="ECO:0000313" key="2">
    <source>
        <dbReference type="EnsemblMetazoa" id="AATE013680-PA.1"/>
    </source>
</evidence>
<evidence type="ECO:0000256" key="1">
    <source>
        <dbReference type="SAM" id="MobiDB-lite"/>
    </source>
</evidence>
<reference evidence="2" key="1">
    <citation type="submission" date="2022-08" db="UniProtKB">
        <authorList>
            <consortium name="EnsemblMetazoa"/>
        </authorList>
    </citation>
    <scope>IDENTIFICATION</scope>
    <source>
        <strain evidence="2">EBRO</strain>
    </source>
</reference>
<dbReference type="STRING" id="41427.A0A182J919"/>
<sequence>MPSGMMDLLSTPTTFPLELDWEGKMEPSSPSAQSQQSYAEDPSNFEDDFYDFCNEPLFNNSTLIDFDVDVDVDLKPDPLALLKAQDLVLPIVVGKQEKAEPRTQATPERVRTKLSFRVPAAGAIFSRIQTAV</sequence>
<proteinExistence type="predicted"/>
<organism evidence="2">
    <name type="scientific">Anopheles atroparvus</name>
    <name type="common">European mosquito</name>
    <dbReference type="NCBI Taxonomy" id="41427"/>
    <lineage>
        <taxon>Eukaryota</taxon>
        <taxon>Metazoa</taxon>
        <taxon>Ecdysozoa</taxon>
        <taxon>Arthropoda</taxon>
        <taxon>Hexapoda</taxon>
        <taxon>Insecta</taxon>
        <taxon>Pterygota</taxon>
        <taxon>Neoptera</taxon>
        <taxon>Endopterygota</taxon>
        <taxon>Diptera</taxon>
        <taxon>Nematocera</taxon>
        <taxon>Culicoidea</taxon>
        <taxon>Culicidae</taxon>
        <taxon>Anophelinae</taxon>
        <taxon>Anopheles</taxon>
    </lineage>
</organism>
<protein>
    <submittedName>
        <fullName evidence="2">Uncharacterized protein</fullName>
    </submittedName>
</protein>